<organism evidence="4 5">
    <name type="scientific">Allocatelliglobosispora scoriae</name>
    <dbReference type="NCBI Taxonomy" id="643052"/>
    <lineage>
        <taxon>Bacteria</taxon>
        <taxon>Bacillati</taxon>
        <taxon>Actinomycetota</taxon>
        <taxon>Actinomycetes</taxon>
        <taxon>Micromonosporales</taxon>
        <taxon>Micromonosporaceae</taxon>
        <taxon>Allocatelliglobosispora</taxon>
    </lineage>
</organism>
<protein>
    <submittedName>
        <fullName evidence="4">Leucyl/phenylalanyl-tRNA--protein transferase</fullName>
        <ecNumber evidence="4">2.3.2.6</ecNumber>
    </submittedName>
</protein>
<dbReference type="RefSeq" id="WP_184831413.1">
    <property type="nucleotide sequence ID" value="NZ_JACHMN010000001.1"/>
</dbReference>
<reference evidence="4 5" key="1">
    <citation type="submission" date="2020-08" db="EMBL/GenBank/DDBJ databases">
        <title>Sequencing the genomes of 1000 actinobacteria strains.</title>
        <authorList>
            <person name="Klenk H.-P."/>
        </authorList>
    </citation>
    <scope>NUCLEOTIDE SEQUENCE [LARGE SCALE GENOMIC DNA]</scope>
    <source>
        <strain evidence="4 5">DSM 45362</strain>
    </source>
</reference>
<dbReference type="PANTHER" id="PTHR30098:SF2">
    <property type="entry name" value="LEUCYL_PHENYLALANYL-TRNA--PROTEIN TRANSFERASE"/>
    <property type="match status" value="1"/>
</dbReference>
<keyword evidence="3 4" id="KW-0012">Acyltransferase</keyword>
<dbReference type="AlphaFoldDB" id="A0A841BIR2"/>
<accession>A0A841BIR2</accession>
<dbReference type="GO" id="GO:0005737">
    <property type="term" value="C:cytoplasm"/>
    <property type="evidence" value="ECO:0007669"/>
    <property type="project" value="TreeGrafter"/>
</dbReference>
<keyword evidence="1" id="KW-0963">Cytoplasm</keyword>
<dbReference type="InterPro" id="IPR016181">
    <property type="entry name" value="Acyl_CoA_acyltransferase"/>
</dbReference>
<evidence type="ECO:0000313" key="4">
    <source>
        <dbReference type="EMBL" id="MBB5867086.1"/>
    </source>
</evidence>
<dbReference type="SUPFAM" id="SSF55729">
    <property type="entry name" value="Acyl-CoA N-acyltransferases (Nat)"/>
    <property type="match status" value="1"/>
</dbReference>
<keyword evidence="2 4" id="KW-0808">Transferase</keyword>
<name>A0A841BIR2_9ACTN</name>
<dbReference type="EMBL" id="JACHMN010000001">
    <property type="protein sequence ID" value="MBB5867086.1"/>
    <property type="molecule type" value="Genomic_DNA"/>
</dbReference>
<dbReference type="EC" id="2.3.2.6" evidence="4"/>
<dbReference type="Proteomes" id="UP000587527">
    <property type="component" value="Unassembled WGS sequence"/>
</dbReference>
<evidence type="ECO:0000256" key="3">
    <source>
        <dbReference type="ARBA" id="ARBA00023315"/>
    </source>
</evidence>
<gene>
    <name evidence="4" type="ORF">F4553_000465</name>
</gene>
<evidence type="ECO:0000313" key="5">
    <source>
        <dbReference type="Proteomes" id="UP000587527"/>
    </source>
</evidence>
<dbReference type="Gene3D" id="3.30.70.3550">
    <property type="entry name" value="Leucyl/phenylalanyl-tRNA-protein transferase, N-terminal domain"/>
    <property type="match status" value="1"/>
</dbReference>
<dbReference type="GO" id="GO:0030163">
    <property type="term" value="P:protein catabolic process"/>
    <property type="evidence" value="ECO:0007669"/>
    <property type="project" value="InterPro"/>
</dbReference>
<dbReference type="Pfam" id="PF03588">
    <property type="entry name" value="Leu_Phe_trans"/>
    <property type="match status" value="1"/>
</dbReference>
<evidence type="ECO:0000256" key="2">
    <source>
        <dbReference type="ARBA" id="ARBA00022679"/>
    </source>
</evidence>
<dbReference type="Gene3D" id="3.40.630.70">
    <property type="entry name" value="Leucyl/phenylalanyl-tRNA-protein transferase, C-terminal domain"/>
    <property type="match status" value="1"/>
</dbReference>
<keyword evidence="5" id="KW-1185">Reference proteome</keyword>
<evidence type="ECO:0000256" key="1">
    <source>
        <dbReference type="ARBA" id="ARBA00022490"/>
    </source>
</evidence>
<comment type="caution">
    <text evidence="4">The sequence shown here is derived from an EMBL/GenBank/DDBJ whole genome shotgun (WGS) entry which is preliminary data.</text>
</comment>
<dbReference type="InterPro" id="IPR042221">
    <property type="entry name" value="Leu/Phe-tRNA_Trfase_N"/>
</dbReference>
<dbReference type="PANTHER" id="PTHR30098">
    <property type="entry name" value="LEUCYL/PHENYLALANYL-TRNA--PROTEIN TRANSFERASE"/>
    <property type="match status" value="1"/>
</dbReference>
<sequence>MTGTCTEMAWESVDLTGATADLPVAVGGSVAPHRLLEAYRHGAFPYPSSGDYAAEVNRALYGDHVEDGVITAFPGTDPYAVTWWNPPQRPVIPAGGLHLSRNLRRDLRNRHPWTTTCDHAFTEVVQECRRHRSSRWLTDELCDSLLALYDAGWAHSVEVWHGDELIGGLFGTGMGRVHGVDSAFTRVPDAGKVAFADLAARLPGEALIDVQVTSDYTTALGARPIDRADYLAALRDVDLPLIPAMGVRFASALAG</sequence>
<proteinExistence type="predicted"/>
<dbReference type="GO" id="GO:0008914">
    <property type="term" value="F:leucyl-tRNA--protein transferase activity"/>
    <property type="evidence" value="ECO:0007669"/>
    <property type="project" value="UniProtKB-EC"/>
</dbReference>
<dbReference type="InterPro" id="IPR042203">
    <property type="entry name" value="Leu/Phe-tRNA_Trfase_C"/>
</dbReference>
<dbReference type="InterPro" id="IPR004616">
    <property type="entry name" value="Leu/Phe-tRNA_Trfase"/>
</dbReference>